<name>A0A1J5SUV1_9ZZZZ</name>
<evidence type="ECO:0000256" key="1">
    <source>
        <dbReference type="SAM" id="Coils"/>
    </source>
</evidence>
<protein>
    <submittedName>
        <fullName evidence="3">Uncharacterized protein</fullName>
    </submittedName>
</protein>
<accession>A0A1J5SUV1</accession>
<keyword evidence="1" id="KW-0175">Coiled coil</keyword>
<dbReference type="AlphaFoldDB" id="A0A1J5SUV1"/>
<sequence length="76" mass="8449">MNDIMDTSALRLVHEEKLKDLQRQQANLKVIEAELNKINAKINKKEELTNDDTKFIGNLGWLTALSVSIAAVAASL</sequence>
<gene>
    <name evidence="3" type="ORF">GALL_100790</name>
</gene>
<dbReference type="EMBL" id="MLJW01000035">
    <property type="protein sequence ID" value="OIR07797.1"/>
    <property type="molecule type" value="Genomic_DNA"/>
</dbReference>
<evidence type="ECO:0000313" key="3">
    <source>
        <dbReference type="EMBL" id="OIR07797.1"/>
    </source>
</evidence>
<comment type="caution">
    <text evidence="3">The sequence shown here is derived from an EMBL/GenBank/DDBJ whole genome shotgun (WGS) entry which is preliminary data.</text>
</comment>
<keyword evidence="2" id="KW-0812">Transmembrane</keyword>
<keyword evidence="2" id="KW-1133">Transmembrane helix</keyword>
<evidence type="ECO:0000256" key="2">
    <source>
        <dbReference type="SAM" id="Phobius"/>
    </source>
</evidence>
<reference evidence="3" key="1">
    <citation type="submission" date="2016-10" db="EMBL/GenBank/DDBJ databases">
        <title>Sequence of Gallionella enrichment culture.</title>
        <authorList>
            <person name="Poehlein A."/>
            <person name="Muehling M."/>
            <person name="Daniel R."/>
        </authorList>
    </citation>
    <scope>NUCLEOTIDE SEQUENCE</scope>
</reference>
<feature type="coiled-coil region" evidence="1">
    <location>
        <begin position="14"/>
        <end position="51"/>
    </location>
</feature>
<keyword evidence="2" id="KW-0472">Membrane</keyword>
<feature type="transmembrane region" description="Helical" evidence="2">
    <location>
        <begin position="55"/>
        <end position="74"/>
    </location>
</feature>
<proteinExistence type="predicted"/>
<organism evidence="3">
    <name type="scientific">mine drainage metagenome</name>
    <dbReference type="NCBI Taxonomy" id="410659"/>
    <lineage>
        <taxon>unclassified sequences</taxon>
        <taxon>metagenomes</taxon>
        <taxon>ecological metagenomes</taxon>
    </lineage>
</organism>